<accession>A0AA41SIP0</accession>
<organism evidence="9 10">
    <name type="scientific">Papaver nudicaule</name>
    <name type="common">Iceland poppy</name>
    <dbReference type="NCBI Taxonomy" id="74823"/>
    <lineage>
        <taxon>Eukaryota</taxon>
        <taxon>Viridiplantae</taxon>
        <taxon>Streptophyta</taxon>
        <taxon>Embryophyta</taxon>
        <taxon>Tracheophyta</taxon>
        <taxon>Spermatophyta</taxon>
        <taxon>Magnoliopsida</taxon>
        <taxon>Ranunculales</taxon>
        <taxon>Papaveraceae</taxon>
        <taxon>Papaveroideae</taxon>
        <taxon>Papaver</taxon>
    </lineage>
</organism>
<protein>
    <recommendedName>
        <fullName evidence="6">Protein FAR1-RELATED SEQUENCE</fullName>
    </recommendedName>
</protein>
<keyword evidence="4 6" id="KW-0862">Zinc</keyword>
<dbReference type="Pfam" id="PF04434">
    <property type="entry name" value="SWIM"/>
    <property type="match status" value="1"/>
</dbReference>
<dbReference type="SMART" id="SM00575">
    <property type="entry name" value="ZnF_PMZ"/>
    <property type="match status" value="1"/>
</dbReference>
<comment type="function">
    <text evidence="6">Putative transcription activator involved in regulating light control of development.</text>
</comment>
<evidence type="ECO:0000256" key="1">
    <source>
        <dbReference type="ARBA" id="ARBA00005889"/>
    </source>
</evidence>
<sequence length="735" mass="86207">MEEESEDQIDDFVEEQICDLNQERFDLNEIPIDKDSDILSVLEFSKINQHDNRIVENSFEPFIGQCFLSEQEAYLFYQKYAKLHGFSVRKGTYKDNKEGEKKKRNFFCHRQGITKEKIADPSKRQRNRASTRCGCEARMRISLYKPSEIFPEEWRVVKLNVAHNHNLLAPSEVRFLPANRKITKADEDRILVLKKAGLTIREMVRVMELEKNVQLGCLPFLNQDIRNFLYKVKTNNTNNDAQDILRYCKTAKQQNPNFHYAYSVDKQNRLEHIFWCPPACFEWYKIFGDVMVFDTTYKVNSYEMPFGIFVGINNYGKTIMFGFALLRNETIDAFRWLMKTFVGIMGKSPVTILTDQDAWLTIAIRKEMPSTKHSFCIWHITAKFSGWFLSVLRSRYFEWCSDFYKLYRLETQEEFEEEWPTTISKYNLNDNTHIIGLYKIKKFWVPAFLRDHFFGGMTTTGRSESINAFLKRFINSHTSLRQFLEQVDLAIETVKHKEAHDSMLEKHYFPILKIMSPLEEQVHKILTPYAFEMFREELGRASEYKVHEELFGCEYILKYFQEGKNTKRRKVYWNGQVISCSCKQFEFSGIVCRHMLKIFIHTGCFKIPITCLPLRWYRNGLRGEQVTPIQSSGVIASQEETVGDVITDLIVEDDTIECPPKSNPKGRPKSTKRNKGGKELAKQKTYQCSLCKLSGHYSTTCPSRPEELGETSRSKKKRKITAKDVGINPVFCLKY</sequence>
<feature type="region of interest" description="Disordered" evidence="7">
    <location>
        <begin position="659"/>
        <end position="680"/>
    </location>
</feature>
<dbReference type="GO" id="GO:0005634">
    <property type="term" value="C:nucleus"/>
    <property type="evidence" value="ECO:0007669"/>
    <property type="project" value="UniProtKB-SubCell"/>
</dbReference>
<evidence type="ECO:0000256" key="6">
    <source>
        <dbReference type="RuleBase" id="RU367018"/>
    </source>
</evidence>
<evidence type="ECO:0000256" key="7">
    <source>
        <dbReference type="SAM" id="MobiDB-lite"/>
    </source>
</evidence>
<feature type="domain" description="SWIM-type" evidence="8">
    <location>
        <begin position="569"/>
        <end position="603"/>
    </location>
</feature>
<keyword evidence="3 5" id="KW-0863">Zinc-finger</keyword>
<dbReference type="InterPro" id="IPR031052">
    <property type="entry name" value="FHY3/FAR1"/>
</dbReference>
<proteinExistence type="inferred from homology"/>
<dbReference type="GO" id="GO:0006355">
    <property type="term" value="P:regulation of DNA-templated transcription"/>
    <property type="evidence" value="ECO:0007669"/>
    <property type="project" value="UniProtKB-UniRule"/>
</dbReference>
<dbReference type="AlphaFoldDB" id="A0AA41SIP0"/>
<feature type="compositionally biased region" description="Basic residues" evidence="7">
    <location>
        <begin position="664"/>
        <end position="675"/>
    </location>
</feature>
<evidence type="ECO:0000313" key="9">
    <source>
        <dbReference type="EMBL" id="MCL7037347.1"/>
    </source>
</evidence>
<reference evidence="9" key="1">
    <citation type="submission" date="2022-03" db="EMBL/GenBank/DDBJ databases">
        <title>A functionally conserved STORR gene fusion in Papaver species that diverged 16.8 million years ago.</title>
        <authorList>
            <person name="Catania T."/>
        </authorList>
    </citation>
    <scope>NUCLEOTIDE SEQUENCE</scope>
    <source>
        <strain evidence="9">S-191538</strain>
    </source>
</reference>
<dbReference type="Pfam" id="PF26175">
    <property type="entry name" value="HTH_FAR1"/>
    <property type="match status" value="1"/>
</dbReference>
<dbReference type="EMBL" id="JAJJMA010178077">
    <property type="protein sequence ID" value="MCL7037347.1"/>
    <property type="molecule type" value="Genomic_DNA"/>
</dbReference>
<comment type="subcellular location">
    <subcellularLocation>
        <location evidence="6">Nucleus</location>
    </subcellularLocation>
</comment>
<dbReference type="PROSITE" id="PS50966">
    <property type="entry name" value="ZF_SWIM"/>
    <property type="match status" value="1"/>
</dbReference>
<evidence type="ECO:0000259" key="8">
    <source>
        <dbReference type="PROSITE" id="PS50966"/>
    </source>
</evidence>
<gene>
    <name evidence="9" type="ORF">MKW94_027416</name>
</gene>
<comment type="similarity">
    <text evidence="1 6">Belongs to the FHY3/FAR1 family.</text>
</comment>
<keyword evidence="6" id="KW-0539">Nucleus</keyword>
<dbReference type="Pfam" id="PF10551">
    <property type="entry name" value="MULE"/>
    <property type="match status" value="1"/>
</dbReference>
<dbReference type="PANTHER" id="PTHR31669">
    <property type="entry name" value="PROTEIN FAR1-RELATED SEQUENCE 10-RELATED"/>
    <property type="match status" value="1"/>
</dbReference>
<dbReference type="Pfam" id="PF03101">
    <property type="entry name" value="FAR1"/>
    <property type="match status" value="1"/>
</dbReference>
<evidence type="ECO:0000256" key="4">
    <source>
        <dbReference type="ARBA" id="ARBA00022833"/>
    </source>
</evidence>
<name>A0AA41SIP0_PAPNU</name>
<evidence type="ECO:0000313" key="10">
    <source>
        <dbReference type="Proteomes" id="UP001177140"/>
    </source>
</evidence>
<keyword evidence="2 6" id="KW-0479">Metal-binding</keyword>
<dbReference type="GO" id="GO:0008270">
    <property type="term" value="F:zinc ion binding"/>
    <property type="evidence" value="ECO:0007669"/>
    <property type="project" value="UniProtKB-UniRule"/>
</dbReference>
<evidence type="ECO:0000256" key="2">
    <source>
        <dbReference type="ARBA" id="ARBA00022723"/>
    </source>
</evidence>
<dbReference type="Proteomes" id="UP001177140">
    <property type="component" value="Unassembled WGS sequence"/>
</dbReference>
<keyword evidence="10" id="KW-1185">Reference proteome</keyword>
<evidence type="ECO:0000256" key="3">
    <source>
        <dbReference type="ARBA" id="ARBA00022771"/>
    </source>
</evidence>
<dbReference type="PANTHER" id="PTHR31669:SF263">
    <property type="entry name" value="PROTEIN FAR1-RELATED SEQUENCE"/>
    <property type="match status" value="1"/>
</dbReference>
<evidence type="ECO:0000256" key="5">
    <source>
        <dbReference type="PROSITE-ProRule" id="PRU00325"/>
    </source>
</evidence>
<dbReference type="InterPro" id="IPR006564">
    <property type="entry name" value="Znf_PMZ"/>
</dbReference>
<dbReference type="InterPro" id="IPR018289">
    <property type="entry name" value="MULE_transposase_dom"/>
</dbReference>
<dbReference type="InterPro" id="IPR058778">
    <property type="entry name" value="HTH_FAR1-11-like"/>
</dbReference>
<dbReference type="InterPro" id="IPR004330">
    <property type="entry name" value="FAR1_DNA_bnd_dom"/>
</dbReference>
<comment type="caution">
    <text evidence="9">The sequence shown here is derived from an EMBL/GenBank/DDBJ whole genome shotgun (WGS) entry which is preliminary data.</text>
</comment>
<dbReference type="InterPro" id="IPR007527">
    <property type="entry name" value="Znf_SWIM"/>
</dbReference>